<evidence type="ECO:0008006" key="3">
    <source>
        <dbReference type="Google" id="ProtNLM"/>
    </source>
</evidence>
<keyword evidence="2" id="KW-1185">Reference proteome</keyword>
<comment type="caution">
    <text evidence="1">The sequence shown here is derived from an EMBL/GenBank/DDBJ whole genome shotgun (WGS) entry which is preliminary data.</text>
</comment>
<sequence length="87" mass="9479">MILTLLTPAPAWARSLPPSPMLSSFSGRSPPLHSLDLRGAARLLLSKLHLLAGDWRGLIPRVCPDDRGGMSSRPHLETDRAAVSRFL</sequence>
<name>A0ABN9AFE1_9NEOB</name>
<dbReference type="EMBL" id="CATNWA010000061">
    <property type="protein sequence ID" value="CAI9532493.1"/>
    <property type="molecule type" value="Genomic_DNA"/>
</dbReference>
<reference evidence="1" key="1">
    <citation type="submission" date="2023-05" db="EMBL/GenBank/DDBJ databases">
        <authorList>
            <person name="Stuckert A."/>
        </authorList>
    </citation>
    <scope>NUCLEOTIDE SEQUENCE</scope>
</reference>
<organism evidence="1 2">
    <name type="scientific">Staurois parvus</name>
    <dbReference type="NCBI Taxonomy" id="386267"/>
    <lineage>
        <taxon>Eukaryota</taxon>
        <taxon>Metazoa</taxon>
        <taxon>Chordata</taxon>
        <taxon>Craniata</taxon>
        <taxon>Vertebrata</taxon>
        <taxon>Euteleostomi</taxon>
        <taxon>Amphibia</taxon>
        <taxon>Batrachia</taxon>
        <taxon>Anura</taxon>
        <taxon>Neobatrachia</taxon>
        <taxon>Ranoidea</taxon>
        <taxon>Ranidae</taxon>
        <taxon>Staurois</taxon>
    </lineage>
</organism>
<accession>A0ABN9AFE1</accession>
<evidence type="ECO:0000313" key="1">
    <source>
        <dbReference type="EMBL" id="CAI9532493.1"/>
    </source>
</evidence>
<dbReference type="Proteomes" id="UP001162483">
    <property type="component" value="Unassembled WGS sequence"/>
</dbReference>
<proteinExistence type="predicted"/>
<protein>
    <recommendedName>
        <fullName evidence="3">Secreted protein</fullName>
    </recommendedName>
</protein>
<feature type="non-terminal residue" evidence="1">
    <location>
        <position position="87"/>
    </location>
</feature>
<gene>
    <name evidence="1" type="ORF">SPARVUS_LOCUS228184</name>
</gene>
<evidence type="ECO:0000313" key="2">
    <source>
        <dbReference type="Proteomes" id="UP001162483"/>
    </source>
</evidence>